<evidence type="ECO:0000256" key="3">
    <source>
        <dbReference type="PROSITE-ProRule" id="PRU01091"/>
    </source>
</evidence>
<keyword evidence="8" id="KW-1185">Reference proteome</keyword>
<feature type="domain" description="Response regulatory" evidence="5">
    <location>
        <begin position="2"/>
        <end position="116"/>
    </location>
</feature>
<dbReference type="Pfam" id="PF00486">
    <property type="entry name" value="Trans_reg_C"/>
    <property type="match status" value="1"/>
</dbReference>
<dbReference type="SUPFAM" id="SSF52172">
    <property type="entry name" value="CheY-like"/>
    <property type="match status" value="1"/>
</dbReference>
<evidence type="ECO:0000256" key="2">
    <source>
        <dbReference type="PROSITE-ProRule" id="PRU00169"/>
    </source>
</evidence>
<dbReference type="PROSITE" id="PS51755">
    <property type="entry name" value="OMPR_PHOB"/>
    <property type="match status" value="1"/>
</dbReference>
<dbReference type="InterPro" id="IPR001867">
    <property type="entry name" value="OmpR/PhoB-type_DNA-bd"/>
</dbReference>
<dbReference type="SUPFAM" id="SSF46894">
    <property type="entry name" value="C-terminal effector domain of the bipartite response regulators"/>
    <property type="match status" value="1"/>
</dbReference>
<dbReference type="InterPro" id="IPR011006">
    <property type="entry name" value="CheY-like_superfamily"/>
</dbReference>
<dbReference type="Gene3D" id="3.40.50.2300">
    <property type="match status" value="1"/>
</dbReference>
<evidence type="ECO:0000256" key="4">
    <source>
        <dbReference type="SAM" id="MobiDB-lite"/>
    </source>
</evidence>
<evidence type="ECO:0000313" key="7">
    <source>
        <dbReference type="EMBL" id="MEL0615581.1"/>
    </source>
</evidence>
<dbReference type="InterPro" id="IPR036388">
    <property type="entry name" value="WH-like_DNA-bd_sf"/>
</dbReference>
<proteinExistence type="predicted"/>
<dbReference type="Gene3D" id="6.10.250.690">
    <property type="match status" value="1"/>
</dbReference>
<dbReference type="RefSeq" id="WP_341541715.1">
    <property type="nucleotide sequence ID" value="NZ_JBAKAP010000002.1"/>
</dbReference>
<feature type="DNA-binding region" description="OmpR/PhoB-type" evidence="3">
    <location>
        <begin position="124"/>
        <end position="218"/>
    </location>
</feature>
<dbReference type="InterPro" id="IPR001789">
    <property type="entry name" value="Sig_transdc_resp-reg_receiver"/>
</dbReference>
<keyword evidence="2" id="KW-0597">Phosphoprotein</keyword>
<feature type="modified residue" description="4-aspartylphosphate" evidence="2">
    <location>
        <position position="51"/>
    </location>
</feature>
<evidence type="ECO:0000259" key="5">
    <source>
        <dbReference type="PROSITE" id="PS50110"/>
    </source>
</evidence>
<dbReference type="PANTHER" id="PTHR48111:SF37">
    <property type="entry name" value="RESPONSE REGULATOR PROTEIN CARR"/>
    <property type="match status" value="1"/>
</dbReference>
<reference evidence="7 8" key="1">
    <citation type="submission" date="2024-02" db="EMBL/GenBank/DDBJ databases">
        <title>Bacteria isolated from the canopy kelp, Nereocystis luetkeana.</title>
        <authorList>
            <person name="Pfister C.A."/>
            <person name="Younker I.T."/>
            <person name="Light S.H."/>
        </authorList>
    </citation>
    <scope>NUCLEOTIDE SEQUENCE [LARGE SCALE GENOMIC DNA]</scope>
    <source>
        <strain evidence="7 8">TI.5.07</strain>
    </source>
</reference>
<dbReference type="Proteomes" id="UP001378242">
    <property type="component" value="Unassembled WGS sequence"/>
</dbReference>
<organism evidence="7 8">
    <name type="scientific">Cobetia marina</name>
    <name type="common">Deleya marina</name>
    <dbReference type="NCBI Taxonomy" id="28258"/>
    <lineage>
        <taxon>Bacteria</taxon>
        <taxon>Pseudomonadati</taxon>
        <taxon>Pseudomonadota</taxon>
        <taxon>Gammaproteobacteria</taxon>
        <taxon>Oceanospirillales</taxon>
        <taxon>Halomonadaceae</taxon>
        <taxon>Cobetia</taxon>
    </lineage>
</organism>
<keyword evidence="1 3" id="KW-0238">DNA-binding</keyword>
<dbReference type="InterPro" id="IPR016032">
    <property type="entry name" value="Sig_transdc_resp-reg_C-effctor"/>
</dbReference>
<comment type="caution">
    <text evidence="7">The sequence shown here is derived from an EMBL/GenBank/DDBJ whole genome shotgun (WGS) entry which is preliminary data.</text>
</comment>
<sequence>MKILLVEDDIPLAEALMARLSEADVLVEHAVNGADADFLVQTERYDAVVLDLGLPDGDGTRWLAQWREAGIEVPVLVLTARERWSDKAAGFSAGADDYVTKPFETAEVIFRLRALVRRSRGHAHPVLKLGDLACDTHGGTVSLAGRPVSLTAQETRLLMHLMHAVPGVVSRSELVEHVYDRDHEPDSNVIDVQISRLRRKLGAERIETLRGRGYRLRDPDAESGGADGAGAAGADGRDA</sequence>
<dbReference type="PROSITE" id="PS50110">
    <property type="entry name" value="RESPONSE_REGULATORY"/>
    <property type="match status" value="1"/>
</dbReference>
<dbReference type="Pfam" id="PF00072">
    <property type="entry name" value="Response_reg"/>
    <property type="match status" value="1"/>
</dbReference>
<protein>
    <submittedName>
        <fullName evidence="7">Response regulator transcription factor</fullName>
    </submittedName>
</protein>
<evidence type="ECO:0000313" key="8">
    <source>
        <dbReference type="Proteomes" id="UP001378242"/>
    </source>
</evidence>
<feature type="region of interest" description="Disordered" evidence="4">
    <location>
        <begin position="216"/>
        <end position="239"/>
    </location>
</feature>
<dbReference type="SMART" id="SM00862">
    <property type="entry name" value="Trans_reg_C"/>
    <property type="match status" value="1"/>
</dbReference>
<evidence type="ECO:0000259" key="6">
    <source>
        <dbReference type="PROSITE" id="PS51755"/>
    </source>
</evidence>
<dbReference type="EMBL" id="JBAKAP010000002">
    <property type="protein sequence ID" value="MEL0615581.1"/>
    <property type="molecule type" value="Genomic_DNA"/>
</dbReference>
<evidence type="ECO:0000256" key="1">
    <source>
        <dbReference type="ARBA" id="ARBA00023125"/>
    </source>
</evidence>
<dbReference type="PANTHER" id="PTHR48111">
    <property type="entry name" value="REGULATOR OF RPOS"/>
    <property type="match status" value="1"/>
</dbReference>
<dbReference type="SMART" id="SM00448">
    <property type="entry name" value="REC"/>
    <property type="match status" value="1"/>
</dbReference>
<name>A0ABU9GBX2_COBMA</name>
<accession>A0ABU9GBX2</accession>
<gene>
    <name evidence="7" type="ORF">V6243_01970</name>
</gene>
<feature type="domain" description="OmpR/PhoB-type" evidence="6">
    <location>
        <begin position="124"/>
        <end position="218"/>
    </location>
</feature>
<dbReference type="Gene3D" id="1.10.10.10">
    <property type="entry name" value="Winged helix-like DNA-binding domain superfamily/Winged helix DNA-binding domain"/>
    <property type="match status" value="1"/>
</dbReference>
<dbReference type="InterPro" id="IPR039420">
    <property type="entry name" value="WalR-like"/>
</dbReference>
<dbReference type="CDD" id="cd00383">
    <property type="entry name" value="trans_reg_C"/>
    <property type="match status" value="1"/>
</dbReference>